<dbReference type="CDD" id="cd03144">
    <property type="entry name" value="GATase1_ScBLP_like"/>
    <property type="match status" value="1"/>
</dbReference>
<dbReference type="InterPro" id="IPR045864">
    <property type="entry name" value="aa-tRNA-synth_II/BPL/LPL"/>
</dbReference>
<feature type="compositionally biased region" description="Basic and acidic residues" evidence="3">
    <location>
        <begin position="355"/>
        <end position="368"/>
    </location>
</feature>
<dbReference type="Gene3D" id="3.30.930.10">
    <property type="entry name" value="Bira Bifunctional Protein, Domain 2"/>
    <property type="match status" value="1"/>
</dbReference>
<dbReference type="PANTHER" id="PTHR12835:SF5">
    <property type="entry name" value="BIOTIN--PROTEIN LIGASE"/>
    <property type="match status" value="1"/>
</dbReference>
<keyword evidence="6" id="KW-1185">Reference proteome</keyword>
<dbReference type="Proteomes" id="UP001430584">
    <property type="component" value="Unassembled WGS sequence"/>
</dbReference>
<proteinExistence type="inferred from homology"/>
<dbReference type="GeneID" id="92004170"/>
<dbReference type="Pfam" id="PF03099">
    <property type="entry name" value="BPL_LplA_LipB"/>
    <property type="match status" value="1"/>
</dbReference>
<dbReference type="InterPro" id="IPR004143">
    <property type="entry name" value="BPL_LPL_catalytic"/>
</dbReference>
<sequence length="702" mass="75904">MASKRTNVLVYSGNGSTIESVRHCMWSLRRLLSPNYAVVPVDGNAIIKEPWSASCALLVIPGGADLGYCRTLNGEGNRRISQYVNRGGNYLGFCAGGYYGCKHCEFEVGDKKMEVVGDRELGFYPGVCRGLAFPGFVYHSEAGTRAVELKVNKEALMGGGGAVPESFRTYYNGGGVFVDAEKLKDRGVETLASYTGELHVDSGEGTAAVVYRRVGEGGVILTGPHPEFAAVNLSKGEDIPGYDKIVDALAQDDKQRTDFLKACLIKLGLQVNQEAQAVPSLSRLHLTSSTPSDVAELVSSWADVITVEKGEEHIKGENDTFHLEKPSSWSMSSLAKAVTSIIPGTAAGEGSSASDEAKTDDRSSGDNTADRILDYDAIVKRLVAHETDPGLPSSKDTPYWNHAAFYANLAAYQARTRDTAGAFGRYLLYGEVVTSTNTLLEKNPSLLKRLPAGLTATATTQIAGRGRGSNVWVSPPGSLMYSTVLRHSVALSQSAPVVFVQYLAALATVTGVHAYDDGYASLPVRLKWPNDIYALSPSASSSSADSKNPTDYVKIGGVLVNSSYQGAEYTLVAGVGVNVANAAPTTSLDALARARGLPPFRAEKLLASILTRFEELYRRFCREGWGEEMERLYYAYWLHAGQVVTLEQEGGVRARIKGVTRDWGLLVAEELGWEDRPTGRCWQLQSDSNSFDFFKGLLRKKL</sequence>
<evidence type="ECO:0000256" key="1">
    <source>
        <dbReference type="ARBA" id="ARBA00009934"/>
    </source>
</evidence>
<accession>A0ABR3CU77</accession>
<evidence type="ECO:0000256" key="3">
    <source>
        <dbReference type="SAM" id="MobiDB-lite"/>
    </source>
</evidence>
<dbReference type="InterPro" id="IPR004408">
    <property type="entry name" value="Biotin_CoA_COase_ligase"/>
</dbReference>
<evidence type="ECO:0000259" key="4">
    <source>
        <dbReference type="PROSITE" id="PS51733"/>
    </source>
</evidence>
<organism evidence="5 6">
    <name type="scientific">Diplodia seriata</name>
    <dbReference type="NCBI Taxonomy" id="420778"/>
    <lineage>
        <taxon>Eukaryota</taxon>
        <taxon>Fungi</taxon>
        <taxon>Dikarya</taxon>
        <taxon>Ascomycota</taxon>
        <taxon>Pezizomycotina</taxon>
        <taxon>Dothideomycetes</taxon>
        <taxon>Dothideomycetes incertae sedis</taxon>
        <taxon>Botryosphaeriales</taxon>
        <taxon>Botryosphaeriaceae</taxon>
        <taxon>Diplodia</taxon>
    </lineage>
</organism>
<dbReference type="NCBIfam" id="TIGR00121">
    <property type="entry name" value="birA_ligase"/>
    <property type="match status" value="1"/>
</dbReference>
<feature type="compositionally biased region" description="Low complexity" evidence="3">
    <location>
        <begin position="345"/>
        <end position="354"/>
    </location>
</feature>
<feature type="domain" description="BPL/LPL catalytic" evidence="4">
    <location>
        <begin position="418"/>
        <end position="621"/>
    </location>
</feature>
<evidence type="ECO:0000313" key="5">
    <source>
        <dbReference type="EMBL" id="KAL0264140.1"/>
    </source>
</evidence>
<name>A0ABR3CU77_9PEZI</name>
<dbReference type="EMBL" id="JAJVCZ030000001">
    <property type="protein sequence ID" value="KAL0264140.1"/>
    <property type="molecule type" value="Genomic_DNA"/>
</dbReference>
<dbReference type="Pfam" id="PF09825">
    <property type="entry name" value="BPL_N"/>
    <property type="match status" value="1"/>
</dbReference>
<keyword evidence="2" id="KW-0436">Ligase</keyword>
<comment type="caution">
    <text evidence="5">The sequence shown here is derived from an EMBL/GenBank/DDBJ whole genome shotgun (WGS) entry which is preliminary data.</text>
</comment>
<dbReference type="PANTHER" id="PTHR12835">
    <property type="entry name" value="BIOTIN PROTEIN LIGASE"/>
    <property type="match status" value="1"/>
</dbReference>
<dbReference type="SUPFAM" id="SSF55681">
    <property type="entry name" value="Class II aaRS and biotin synthetases"/>
    <property type="match status" value="1"/>
</dbReference>
<evidence type="ECO:0000256" key="2">
    <source>
        <dbReference type="ARBA" id="ARBA00022598"/>
    </source>
</evidence>
<dbReference type="SUPFAM" id="SSF52317">
    <property type="entry name" value="Class I glutamine amidotransferase-like"/>
    <property type="match status" value="2"/>
</dbReference>
<dbReference type="PROSITE" id="PS51733">
    <property type="entry name" value="BPL_LPL_CATALYTIC"/>
    <property type="match status" value="1"/>
</dbReference>
<evidence type="ECO:0000313" key="6">
    <source>
        <dbReference type="Proteomes" id="UP001430584"/>
    </source>
</evidence>
<dbReference type="Gene3D" id="3.40.50.880">
    <property type="match status" value="1"/>
</dbReference>
<dbReference type="InterPro" id="IPR029062">
    <property type="entry name" value="Class_I_gatase-like"/>
</dbReference>
<dbReference type="RefSeq" id="XP_066636880.1">
    <property type="nucleotide sequence ID" value="XM_066771601.1"/>
</dbReference>
<dbReference type="InterPro" id="IPR019197">
    <property type="entry name" value="Biotin-prot_ligase_N"/>
</dbReference>
<gene>
    <name evidence="5" type="primary">BPL1</name>
    <name evidence="5" type="ORF">SLS55_000085</name>
</gene>
<comment type="similarity">
    <text evidence="1">Belongs to the biotin--protein ligase family.</text>
</comment>
<protein>
    <submittedName>
        <fullName evidence="5">Biotin holocarboxylase synthetase</fullName>
    </submittedName>
</protein>
<feature type="region of interest" description="Disordered" evidence="3">
    <location>
        <begin position="345"/>
        <end position="368"/>
    </location>
</feature>
<reference evidence="5 6" key="1">
    <citation type="submission" date="2024-02" db="EMBL/GenBank/DDBJ databases">
        <title>De novo assembly and annotation of 12 fungi associated with fruit tree decline syndrome in Ontario, Canada.</title>
        <authorList>
            <person name="Sulman M."/>
            <person name="Ellouze W."/>
            <person name="Ilyukhin E."/>
        </authorList>
    </citation>
    <scope>NUCLEOTIDE SEQUENCE [LARGE SCALE GENOMIC DNA]</scope>
    <source>
        <strain evidence="5 6">FDS-637</strain>
    </source>
</reference>
<dbReference type="CDD" id="cd16442">
    <property type="entry name" value="BPL"/>
    <property type="match status" value="1"/>
</dbReference>